<evidence type="ECO:0000256" key="1">
    <source>
        <dbReference type="SAM" id="MobiDB-lite"/>
    </source>
</evidence>
<accession>A0A328BRF5</accession>
<evidence type="ECO:0000313" key="3">
    <source>
        <dbReference type="EMBL" id="RAK68596.1"/>
    </source>
</evidence>
<dbReference type="AlphaFoldDB" id="A0A328BRF5"/>
<keyword evidence="2" id="KW-1133">Transmembrane helix</keyword>
<feature type="transmembrane region" description="Helical" evidence="2">
    <location>
        <begin position="6"/>
        <end position="33"/>
    </location>
</feature>
<proteinExistence type="predicted"/>
<reference evidence="3 4" key="1">
    <citation type="submission" date="2018-05" db="EMBL/GenBank/DDBJ databases">
        <authorList>
            <person name="Lanie J.A."/>
            <person name="Ng W.-L."/>
            <person name="Kazmierczak K.M."/>
            <person name="Andrzejewski T.M."/>
            <person name="Davidsen T.M."/>
            <person name="Wayne K.J."/>
            <person name="Tettelin H."/>
            <person name="Glass J.I."/>
            <person name="Rusch D."/>
            <person name="Podicherti R."/>
            <person name="Tsui H.-C.T."/>
            <person name="Winkler M.E."/>
        </authorList>
    </citation>
    <scope>NUCLEOTIDE SEQUENCE [LARGE SCALE GENOMIC DNA]</scope>
    <source>
        <strain evidence="3 4">BUT-10</strain>
    </source>
</reference>
<comment type="caution">
    <text evidence="3">The sequence shown here is derived from an EMBL/GenBank/DDBJ whole genome shotgun (WGS) entry which is preliminary data.</text>
</comment>
<keyword evidence="2" id="KW-0812">Transmembrane</keyword>
<evidence type="ECO:0000313" key="4">
    <source>
        <dbReference type="Proteomes" id="UP000249524"/>
    </source>
</evidence>
<dbReference type="EMBL" id="QFYS01000001">
    <property type="protein sequence ID" value="RAK68596.1"/>
    <property type="molecule type" value="Genomic_DNA"/>
</dbReference>
<organism evidence="3 4">
    <name type="scientific">Phenylobacterium kunshanense</name>
    <dbReference type="NCBI Taxonomy" id="1445034"/>
    <lineage>
        <taxon>Bacteria</taxon>
        <taxon>Pseudomonadati</taxon>
        <taxon>Pseudomonadota</taxon>
        <taxon>Alphaproteobacteria</taxon>
        <taxon>Caulobacterales</taxon>
        <taxon>Caulobacteraceae</taxon>
        <taxon>Phenylobacterium</taxon>
    </lineage>
</organism>
<protein>
    <submittedName>
        <fullName evidence="3">Uncharacterized protein</fullName>
    </submittedName>
</protein>
<name>A0A328BRF5_9CAUL</name>
<feature type="region of interest" description="Disordered" evidence="1">
    <location>
        <begin position="104"/>
        <end position="131"/>
    </location>
</feature>
<evidence type="ECO:0000256" key="2">
    <source>
        <dbReference type="SAM" id="Phobius"/>
    </source>
</evidence>
<dbReference type="RefSeq" id="WP_111274088.1">
    <property type="nucleotide sequence ID" value="NZ_QFYS01000001.1"/>
</dbReference>
<gene>
    <name evidence="3" type="ORF">DJ019_00800</name>
</gene>
<dbReference type="Proteomes" id="UP000249524">
    <property type="component" value="Unassembled WGS sequence"/>
</dbReference>
<keyword evidence="2" id="KW-0472">Membrane</keyword>
<sequence>METQTWHGLAMIIGVGITVVILGLAAVVLWKIFDGTIKLDDLISEDGKASLSRFQFLIFTFVVAGVFLLLSIESGTFVDLPNNVLVLLGLSSGSYVISKGIAENASRNRDRDPEATDPRDAPRPRTRRTRS</sequence>
<feature type="compositionally biased region" description="Basic and acidic residues" evidence="1">
    <location>
        <begin position="106"/>
        <end position="123"/>
    </location>
</feature>
<keyword evidence="4" id="KW-1185">Reference proteome</keyword>
<feature type="transmembrane region" description="Helical" evidence="2">
    <location>
        <begin position="54"/>
        <end position="72"/>
    </location>
</feature>
<dbReference type="OrthoDB" id="514724at2"/>